<evidence type="ECO:0000313" key="7">
    <source>
        <dbReference type="EMBL" id="EEH52840.1"/>
    </source>
</evidence>
<comment type="similarity">
    <text evidence="2 6">Belongs to the GDT1 family.</text>
</comment>
<dbReference type="GO" id="GO:0032472">
    <property type="term" value="P:Golgi calcium ion transport"/>
    <property type="evidence" value="ECO:0007669"/>
    <property type="project" value="TreeGrafter"/>
</dbReference>
<feature type="chain" id="PRO_5017494976" description="GDT1 family protein" evidence="6">
    <location>
        <begin position="20"/>
        <end position="95"/>
    </location>
</feature>
<dbReference type="RefSeq" id="XP_003062901.1">
    <property type="nucleotide sequence ID" value="XM_003062855.1"/>
</dbReference>
<feature type="signal peptide" evidence="6">
    <location>
        <begin position="1"/>
        <end position="19"/>
    </location>
</feature>
<comment type="caution">
    <text evidence="6">Lacks conserved residue(s) required for the propagation of feature annotation.</text>
</comment>
<dbReference type="GeneID" id="9688341"/>
<dbReference type="AlphaFoldDB" id="C1N529"/>
<evidence type="ECO:0000256" key="1">
    <source>
        <dbReference type="ARBA" id="ARBA00004141"/>
    </source>
</evidence>
<dbReference type="Proteomes" id="UP000001876">
    <property type="component" value="Unassembled WGS sequence"/>
</dbReference>
<keyword evidence="6" id="KW-0732">Signal</keyword>
<evidence type="ECO:0000256" key="4">
    <source>
        <dbReference type="ARBA" id="ARBA00022989"/>
    </source>
</evidence>
<dbReference type="Pfam" id="PF01169">
    <property type="entry name" value="GDT1"/>
    <property type="match status" value="1"/>
</dbReference>
<dbReference type="PANTHER" id="PTHR12608:SF6">
    <property type="entry name" value="PROTEIN PAM71, CHLOROPLASTIC"/>
    <property type="match status" value="1"/>
</dbReference>
<sequence length="95" mass="9554">MEFDGNAALVLSTFALVFAAEWGDKSFIATIALSAAASPVGVIAGAAAGHGVATAIAVSVGDILNKSDLVSEKVIKYTGGALFILFAILTALEIQ</sequence>
<evidence type="ECO:0000256" key="6">
    <source>
        <dbReference type="RuleBase" id="RU365102"/>
    </source>
</evidence>
<keyword evidence="5 6" id="KW-0472">Membrane</keyword>
<evidence type="ECO:0000313" key="8">
    <source>
        <dbReference type="Proteomes" id="UP000001876"/>
    </source>
</evidence>
<evidence type="ECO:0000256" key="2">
    <source>
        <dbReference type="ARBA" id="ARBA00009190"/>
    </source>
</evidence>
<comment type="subcellular location">
    <subcellularLocation>
        <location evidence="1 6">Membrane</location>
        <topology evidence="1 6">Multi-pass membrane protein</topology>
    </subcellularLocation>
</comment>
<evidence type="ECO:0000256" key="5">
    <source>
        <dbReference type="ARBA" id="ARBA00023136"/>
    </source>
</evidence>
<protein>
    <recommendedName>
        <fullName evidence="6">GDT1 family protein</fullName>
    </recommendedName>
</protein>
<dbReference type="GO" id="GO:0005384">
    <property type="term" value="F:manganese ion transmembrane transporter activity"/>
    <property type="evidence" value="ECO:0007669"/>
    <property type="project" value="TreeGrafter"/>
</dbReference>
<organism evidence="8">
    <name type="scientific">Micromonas pusilla (strain CCMP1545)</name>
    <name type="common">Picoplanktonic green alga</name>
    <dbReference type="NCBI Taxonomy" id="564608"/>
    <lineage>
        <taxon>Eukaryota</taxon>
        <taxon>Viridiplantae</taxon>
        <taxon>Chlorophyta</taxon>
        <taxon>Mamiellophyceae</taxon>
        <taxon>Mamiellales</taxon>
        <taxon>Mamiellaceae</taxon>
        <taxon>Micromonas</taxon>
    </lineage>
</organism>
<dbReference type="GO" id="GO:0009535">
    <property type="term" value="C:chloroplast thylakoid membrane"/>
    <property type="evidence" value="ECO:0007669"/>
    <property type="project" value="TreeGrafter"/>
</dbReference>
<keyword evidence="8" id="KW-1185">Reference proteome</keyword>
<dbReference type="OrthoDB" id="1734573at2759"/>
<feature type="transmembrane region" description="Helical" evidence="6">
    <location>
        <begin position="29"/>
        <end position="53"/>
    </location>
</feature>
<dbReference type="PANTHER" id="PTHR12608">
    <property type="entry name" value="TRANSMEMBRANE PROTEIN HTP-1 RELATED"/>
    <property type="match status" value="1"/>
</dbReference>
<dbReference type="GO" id="GO:0032468">
    <property type="term" value="P:Golgi calcium ion homeostasis"/>
    <property type="evidence" value="ECO:0007669"/>
    <property type="project" value="TreeGrafter"/>
</dbReference>
<dbReference type="OMA" id="FIICNEY"/>
<feature type="transmembrane region" description="Helical" evidence="6">
    <location>
        <begin position="74"/>
        <end position="92"/>
    </location>
</feature>
<proteinExistence type="inferred from homology"/>
<dbReference type="InterPro" id="IPR001727">
    <property type="entry name" value="GDT1-like"/>
</dbReference>
<keyword evidence="4 6" id="KW-1133">Transmembrane helix</keyword>
<keyword evidence="3 6" id="KW-0812">Transmembrane</keyword>
<reference evidence="7 8" key="1">
    <citation type="journal article" date="2009" name="Science">
        <title>Green evolution and dynamic adaptations revealed by genomes of the marine picoeukaryotes Micromonas.</title>
        <authorList>
            <person name="Worden A.Z."/>
            <person name="Lee J.H."/>
            <person name="Mock T."/>
            <person name="Rouze P."/>
            <person name="Simmons M.P."/>
            <person name="Aerts A.L."/>
            <person name="Allen A.E."/>
            <person name="Cuvelier M.L."/>
            <person name="Derelle E."/>
            <person name="Everett M.V."/>
            <person name="Foulon E."/>
            <person name="Grimwood J."/>
            <person name="Gundlach H."/>
            <person name="Henrissat B."/>
            <person name="Napoli C."/>
            <person name="McDonald S.M."/>
            <person name="Parker M.S."/>
            <person name="Rombauts S."/>
            <person name="Salamov A."/>
            <person name="Von Dassow P."/>
            <person name="Badger J.H."/>
            <person name="Coutinho P.M."/>
            <person name="Demir E."/>
            <person name="Dubchak I."/>
            <person name="Gentemann C."/>
            <person name="Eikrem W."/>
            <person name="Gready J.E."/>
            <person name="John U."/>
            <person name="Lanier W."/>
            <person name="Lindquist E.A."/>
            <person name="Lucas S."/>
            <person name="Mayer K.F."/>
            <person name="Moreau H."/>
            <person name="Not F."/>
            <person name="Otillar R."/>
            <person name="Panaud O."/>
            <person name="Pangilinan J."/>
            <person name="Paulsen I."/>
            <person name="Piegu B."/>
            <person name="Poliakov A."/>
            <person name="Robbens S."/>
            <person name="Schmutz J."/>
            <person name="Toulza E."/>
            <person name="Wyss T."/>
            <person name="Zelensky A."/>
            <person name="Zhou K."/>
            <person name="Armbrust E.V."/>
            <person name="Bhattacharya D."/>
            <person name="Goodenough U.W."/>
            <person name="Van de Peer Y."/>
            <person name="Grigoriev I.V."/>
        </authorList>
    </citation>
    <scope>NUCLEOTIDE SEQUENCE [LARGE SCALE GENOMIC DNA]</scope>
    <source>
        <strain evidence="7 8">CCMP1545</strain>
    </source>
</reference>
<name>C1N529_MICPC</name>
<dbReference type="KEGG" id="mpp:MICPUCDRAFT_52779"/>
<dbReference type="EMBL" id="GG663747">
    <property type="protein sequence ID" value="EEH52840.1"/>
    <property type="molecule type" value="Genomic_DNA"/>
</dbReference>
<dbReference type="GO" id="GO:0005794">
    <property type="term" value="C:Golgi apparatus"/>
    <property type="evidence" value="ECO:0007669"/>
    <property type="project" value="TreeGrafter"/>
</dbReference>
<gene>
    <name evidence="7" type="ORF">MICPUCDRAFT_52779</name>
</gene>
<dbReference type="GO" id="GO:0015085">
    <property type="term" value="F:calcium ion transmembrane transporter activity"/>
    <property type="evidence" value="ECO:0007669"/>
    <property type="project" value="TreeGrafter"/>
</dbReference>
<evidence type="ECO:0000256" key="3">
    <source>
        <dbReference type="ARBA" id="ARBA00022692"/>
    </source>
</evidence>
<dbReference type="eggNOG" id="KOG2881">
    <property type="taxonomic scope" value="Eukaryota"/>
</dbReference>
<accession>C1N529</accession>